<evidence type="ECO:0000256" key="1">
    <source>
        <dbReference type="ARBA" id="ARBA00008609"/>
    </source>
</evidence>
<dbReference type="SUPFAM" id="SSF101790">
    <property type="entry name" value="Aminomethyltransferase beta-barrel domain"/>
    <property type="match status" value="1"/>
</dbReference>
<dbReference type="Pfam" id="PF01266">
    <property type="entry name" value="DAO"/>
    <property type="match status" value="1"/>
</dbReference>
<comment type="caution">
    <text evidence="6">The sequence shown here is derived from an EMBL/GenBank/DDBJ whole genome shotgun (WGS) entry which is preliminary data.</text>
</comment>
<evidence type="ECO:0000259" key="5">
    <source>
        <dbReference type="Pfam" id="PF16350"/>
    </source>
</evidence>
<comment type="similarity">
    <text evidence="1">Belongs to the GcvT family.</text>
</comment>
<evidence type="ECO:0000259" key="2">
    <source>
        <dbReference type="Pfam" id="PF01266"/>
    </source>
</evidence>
<dbReference type="InterPro" id="IPR028896">
    <property type="entry name" value="GcvT/YgfZ/DmdA"/>
</dbReference>
<proteinExistence type="inferred from homology"/>
<dbReference type="SUPFAM" id="SSF51905">
    <property type="entry name" value="FAD/NAD(P)-binding domain"/>
    <property type="match status" value="1"/>
</dbReference>
<dbReference type="PANTHER" id="PTHR43757">
    <property type="entry name" value="AMINOMETHYLTRANSFERASE"/>
    <property type="match status" value="1"/>
</dbReference>
<dbReference type="RefSeq" id="WP_165342621.1">
    <property type="nucleotide sequence ID" value="NZ_JAAKZX010000114.1"/>
</dbReference>
<dbReference type="InterPro" id="IPR013977">
    <property type="entry name" value="GcvT_C"/>
</dbReference>
<feature type="domain" description="GCVT N-terminal" evidence="3">
    <location>
        <begin position="429"/>
        <end position="707"/>
    </location>
</feature>
<dbReference type="Gene3D" id="3.30.9.10">
    <property type="entry name" value="D-Amino Acid Oxidase, subunit A, domain 2"/>
    <property type="match status" value="1"/>
</dbReference>
<dbReference type="Pfam" id="PF16350">
    <property type="entry name" value="FAO_M"/>
    <property type="match status" value="1"/>
</dbReference>
<evidence type="ECO:0000313" key="6">
    <source>
        <dbReference type="EMBL" id="NGO46077.1"/>
    </source>
</evidence>
<dbReference type="InterPro" id="IPR006076">
    <property type="entry name" value="FAD-dep_OxRdtase"/>
</dbReference>
<protein>
    <submittedName>
        <fullName evidence="6">FAD-dependent oxidoreductase</fullName>
    </submittedName>
</protein>
<keyword evidence="7" id="KW-1185">Reference proteome</keyword>
<feature type="domain" description="FAD dependent oxidoreductase" evidence="2">
    <location>
        <begin position="10"/>
        <end position="369"/>
    </location>
</feature>
<dbReference type="EMBL" id="JAAKZX010000114">
    <property type="protein sequence ID" value="NGO46077.1"/>
    <property type="molecule type" value="Genomic_DNA"/>
</dbReference>
<dbReference type="SUPFAM" id="SSF103025">
    <property type="entry name" value="Folate-binding domain"/>
    <property type="match status" value="1"/>
</dbReference>
<organism evidence="6 7">
    <name type="scientific">Streptomyces ureilyticus</name>
    <dbReference type="NCBI Taxonomy" id="1775131"/>
    <lineage>
        <taxon>Bacteria</taxon>
        <taxon>Bacillati</taxon>
        <taxon>Actinomycetota</taxon>
        <taxon>Actinomycetes</taxon>
        <taxon>Kitasatosporales</taxon>
        <taxon>Streptomycetaceae</taxon>
        <taxon>Streptomyces</taxon>
    </lineage>
</organism>
<evidence type="ECO:0000259" key="3">
    <source>
        <dbReference type="Pfam" id="PF01571"/>
    </source>
</evidence>
<dbReference type="Gene3D" id="2.40.30.110">
    <property type="entry name" value="Aminomethyltransferase beta-barrel domains"/>
    <property type="match status" value="1"/>
</dbReference>
<dbReference type="InterPro" id="IPR032503">
    <property type="entry name" value="FAO_M"/>
</dbReference>
<dbReference type="SUPFAM" id="SSF54373">
    <property type="entry name" value="FAD-linked reductases, C-terminal domain"/>
    <property type="match status" value="1"/>
</dbReference>
<sequence length="834" mass="91807">MAEVPPQAKCVVIGAGIVGNSLVHHLARLGWRDIVQIDKGPLPNPGGSTGHASNFIFPVDHSREITDLTLDSMRQYKELGVFTESGGFEIARTEERMEELRRRMSSAKAWGIESHLVDPAFVKEKVPFIEADQFIGAFWTPSVGVVDSLRAGTIMRDGAIESGALKSVPNVEVLGMDVEDGRIRRVRTNKGDIEAEYVVIASGVWSPKLGDMAGIKIPLTPAVHQMISVGPCPQLTGMQGEINFPIVRDMDTFCYERQHGADMEVGSYAHRAILHEPEEIPSIEQAKLSPTEMPFTTEDFDPQLEQAYELMPELLGADGAEIRYAINGLLSLTCDGNPILGESEVKGLWTAAAVWIKEGPGVGRAVAEWMTHGHSEIDLAHSDIARFYPHQLRREHTKLRTTESFIKTYGIVHPAEQYESDREQRLSPMHESQKKLGAVFFEAVGWERPQWYESNADLLEVYGDRVMPREHEWDARWWSPIVNAEHLRMREAAGVIDLTAFAMFDITGPGALDAVQRTCVAQCNVPVGKVIYTPVLDAKGGFRSDLTVMRLGEDHFRVVTGGAHGMADKKWFADQLGDDASLEDLTDQVSTIGLWGPRARDILSQLTDADVSHDGFKFLNCREIDLDGITVLASRISYVGELGWELYVPFDQAAAVWDKLLTTGAPHGARPVGIGVYVTTGRMEKGYRAFGHELDAERTIIEAGMQRPKVKGADFVGKEAYLAQRASEPAAVLCTLAVDDHTSASGVKRYMLGGEPILTRSGEALVDGHGHHPYVTAAGSAPSLGKHLLMAYLPPEEARVGNELAVSYMEELYPVTVLSNDATPPFDPDNERIR</sequence>
<name>A0ABX0DVX4_9ACTN</name>
<evidence type="ECO:0000259" key="4">
    <source>
        <dbReference type="Pfam" id="PF08669"/>
    </source>
</evidence>
<evidence type="ECO:0000313" key="7">
    <source>
        <dbReference type="Proteomes" id="UP001518140"/>
    </source>
</evidence>
<dbReference type="InterPro" id="IPR036188">
    <property type="entry name" value="FAD/NAD-bd_sf"/>
</dbReference>
<dbReference type="Proteomes" id="UP001518140">
    <property type="component" value="Unassembled WGS sequence"/>
</dbReference>
<feature type="domain" description="FAD dependent oxidoreductase central" evidence="5">
    <location>
        <begin position="372"/>
        <end position="427"/>
    </location>
</feature>
<dbReference type="Gene3D" id="3.30.1360.120">
    <property type="entry name" value="Probable tRNA modification gtpase trme, domain 1"/>
    <property type="match status" value="1"/>
</dbReference>
<dbReference type="InterPro" id="IPR029043">
    <property type="entry name" value="GcvT/YgfZ_C"/>
</dbReference>
<accession>A0ABX0DVX4</accession>
<dbReference type="Gene3D" id="3.50.50.60">
    <property type="entry name" value="FAD/NAD(P)-binding domain"/>
    <property type="match status" value="1"/>
</dbReference>
<reference evidence="6 7" key="1">
    <citation type="submission" date="2020-02" db="EMBL/GenBank/DDBJ databases">
        <title>Whole-genome analyses of novel actinobacteria.</title>
        <authorList>
            <person name="Sahin N."/>
            <person name="Tokatli A."/>
        </authorList>
    </citation>
    <scope>NUCLEOTIDE SEQUENCE [LARGE SCALE GENOMIC DNA]</scope>
    <source>
        <strain evidence="6 7">YC419</strain>
    </source>
</reference>
<dbReference type="InterPro" id="IPR027266">
    <property type="entry name" value="TrmE/GcvT-like"/>
</dbReference>
<dbReference type="Gene3D" id="3.30.70.1400">
    <property type="entry name" value="Aminomethyltransferase beta-barrel domains"/>
    <property type="match status" value="1"/>
</dbReference>
<dbReference type="PANTHER" id="PTHR43757:SF2">
    <property type="entry name" value="AMINOMETHYLTRANSFERASE, MITOCHONDRIAL"/>
    <property type="match status" value="1"/>
</dbReference>
<gene>
    <name evidence="6" type="ORF">G6048_29385</name>
</gene>
<dbReference type="Pfam" id="PF01571">
    <property type="entry name" value="GCV_T"/>
    <property type="match status" value="1"/>
</dbReference>
<feature type="domain" description="Aminomethyltransferase C-terminal" evidence="4">
    <location>
        <begin position="754"/>
        <end position="819"/>
    </location>
</feature>
<dbReference type="InterPro" id="IPR006222">
    <property type="entry name" value="GCVT_N"/>
</dbReference>
<dbReference type="Pfam" id="PF08669">
    <property type="entry name" value="GCV_T_C"/>
    <property type="match status" value="1"/>
</dbReference>